<dbReference type="PANTHER" id="PTHR23514">
    <property type="entry name" value="BYPASS OF STOP CODON PROTEIN 6"/>
    <property type="match status" value="1"/>
</dbReference>
<evidence type="ECO:0000256" key="2">
    <source>
        <dbReference type="ARBA" id="ARBA00008335"/>
    </source>
</evidence>
<dbReference type="RefSeq" id="WP_165873146.1">
    <property type="nucleotide sequence ID" value="NZ_SLUK01000005.1"/>
</dbReference>
<dbReference type="AlphaFoldDB" id="A0A9X8Y8A8"/>
<comment type="subcellular location">
    <subcellularLocation>
        <location evidence="1">Cell membrane</location>
        <topology evidence="1">Multi-pass membrane protein</topology>
    </subcellularLocation>
</comment>
<evidence type="ECO:0000256" key="4">
    <source>
        <dbReference type="ARBA" id="ARBA00022692"/>
    </source>
</evidence>
<feature type="transmembrane region" description="Helical" evidence="7">
    <location>
        <begin position="212"/>
        <end position="233"/>
    </location>
</feature>
<accession>A0A9X8Y8A8</accession>
<dbReference type="GO" id="GO:0022857">
    <property type="term" value="F:transmembrane transporter activity"/>
    <property type="evidence" value="ECO:0007669"/>
    <property type="project" value="InterPro"/>
</dbReference>
<evidence type="ECO:0000256" key="6">
    <source>
        <dbReference type="ARBA" id="ARBA00023136"/>
    </source>
</evidence>
<feature type="transmembrane region" description="Helical" evidence="7">
    <location>
        <begin position="76"/>
        <end position="94"/>
    </location>
</feature>
<dbReference type="Gene3D" id="1.20.1250.20">
    <property type="entry name" value="MFS general substrate transporter like domains"/>
    <property type="match status" value="2"/>
</dbReference>
<feature type="domain" description="Major facilitator superfamily (MFS) profile" evidence="8">
    <location>
        <begin position="10"/>
        <end position="391"/>
    </location>
</feature>
<dbReference type="Pfam" id="PF07690">
    <property type="entry name" value="MFS_1"/>
    <property type="match status" value="1"/>
</dbReference>
<dbReference type="Proteomes" id="UP000294682">
    <property type="component" value="Unassembled WGS sequence"/>
</dbReference>
<feature type="transmembrane region" description="Helical" evidence="7">
    <location>
        <begin position="133"/>
        <end position="154"/>
    </location>
</feature>
<evidence type="ECO:0000256" key="5">
    <source>
        <dbReference type="ARBA" id="ARBA00022989"/>
    </source>
</evidence>
<keyword evidence="3" id="KW-0813">Transport</keyword>
<reference evidence="9 10" key="1">
    <citation type="submission" date="2019-03" db="EMBL/GenBank/DDBJ databases">
        <title>Genomic Encyclopedia of Type Strains, Phase IV (KMG-IV): sequencing the most valuable type-strain genomes for metagenomic binning, comparative biology and taxonomic classification.</title>
        <authorList>
            <person name="Goeker M."/>
        </authorList>
    </citation>
    <scope>NUCLEOTIDE SEQUENCE [LARGE SCALE GENOMIC DNA]</scope>
    <source>
        <strain evidence="9 10">DSM 100433</strain>
    </source>
</reference>
<keyword evidence="10" id="KW-1185">Reference proteome</keyword>
<keyword evidence="5 7" id="KW-1133">Transmembrane helix</keyword>
<sequence>MKEKHIPWVLLGIIYLSFISLGLPDGLLGVAWPAMRAEYRLPLETVGVLSMLVMCMSALSSVGSGYILPRFGTGRVTFLSCLLTGAAMLGYAFAPGFLPVVLLTIPLGLGAGAVDSGLNRYVAEHYSSRHMNWLHCFWGIGASAGPLIMTGAILHGGWRMGYLFISLIQLALSLALLYSLRKGLWRSAQKEGGQSASALAIPAPRPATRGTVVLAVALFFLYAGTEYSAGLWVNSVLVESRQVPQQLAGMAVTAFYFCVMLGRFGSGVLVGKLGNMRMMRLGFLLAFLGACCFAMAGKSYPLSLLGVILLGLGLAPIYPCLMHETPRRFEEKVYVRLIGYQVGAACLGGSVTGAGIGLVLSHHSLEWFAPILGTLAAVSCLINETLERRTKGEEKE</sequence>
<feature type="transmembrane region" description="Helical" evidence="7">
    <location>
        <begin position="302"/>
        <end position="321"/>
    </location>
</feature>
<comment type="caution">
    <text evidence="9">The sequence shown here is derived from an EMBL/GenBank/DDBJ whole genome shotgun (WGS) entry which is preliminary data.</text>
</comment>
<protein>
    <submittedName>
        <fullName evidence="9">Fucose permease</fullName>
    </submittedName>
</protein>
<dbReference type="InterPro" id="IPR036259">
    <property type="entry name" value="MFS_trans_sf"/>
</dbReference>
<feature type="transmembrane region" description="Helical" evidence="7">
    <location>
        <begin position="278"/>
        <end position="296"/>
    </location>
</feature>
<keyword evidence="4 7" id="KW-0812">Transmembrane</keyword>
<dbReference type="PANTHER" id="PTHR23514:SF3">
    <property type="entry name" value="BYPASS OF STOP CODON PROTEIN 6"/>
    <property type="match status" value="1"/>
</dbReference>
<feature type="transmembrane region" description="Helical" evidence="7">
    <location>
        <begin position="7"/>
        <end position="34"/>
    </location>
</feature>
<feature type="transmembrane region" description="Helical" evidence="7">
    <location>
        <begin position="100"/>
        <end position="121"/>
    </location>
</feature>
<dbReference type="InterPro" id="IPR051788">
    <property type="entry name" value="MFS_Transporter"/>
</dbReference>
<evidence type="ECO:0000256" key="3">
    <source>
        <dbReference type="ARBA" id="ARBA00022448"/>
    </source>
</evidence>
<dbReference type="GO" id="GO:0005886">
    <property type="term" value="C:plasma membrane"/>
    <property type="evidence" value="ECO:0007669"/>
    <property type="project" value="UniProtKB-SubCell"/>
</dbReference>
<evidence type="ECO:0000256" key="1">
    <source>
        <dbReference type="ARBA" id="ARBA00004651"/>
    </source>
</evidence>
<gene>
    <name evidence="9" type="ORF">EDD78_105150</name>
</gene>
<feature type="transmembrane region" description="Helical" evidence="7">
    <location>
        <begin position="367"/>
        <end position="386"/>
    </location>
</feature>
<evidence type="ECO:0000313" key="9">
    <source>
        <dbReference type="EMBL" id="TCL43518.1"/>
    </source>
</evidence>
<feature type="transmembrane region" description="Helical" evidence="7">
    <location>
        <begin position="245"/>
        <end position="266"/>
    </location>
</feature>
<dbReference type="InterPro" id="IPR020846">
    <property type="entry name" value="MFS_dom"/>
</dbReference>
<comment type="similarity">
    <text evidence="2">Belongs to the major facilitator superfamily.</text>
</comment>
<keyword evidence="6 7" id="KW-0472">Membrane</keyword>
<proteinExistence type="inferred from homology"/>
<dbReference type="EMBL" id="SLUK01000005">
    <property type="protein sequence ID" value="TCL43518.1"/>
    <property type="molecule type" value="Genomic_DNA"/>
</dbReference>
<evidence type="ECO:0000256" key="7">
    <source>
        <dbReference type="SAM" id="Phobius"/>
    </source>
</evidence>
<feature type="transmembrane region" description="Helical" evidence="7">
    <location>
        <begin position="46"/>
        <end position="69"/>
    </location>
</feature>
<dbReference type="SUPFAM" id="SSF103473">
    <property type="entry name" value="MFS general substrate transporter"/>
    <property type="match status" value="1"/>
</dbReference>
<evidence type="ECO:0000259" key="8">
    <source>
        <dbReference type="PROSITE" id="PS50850"/>
    </source>
</evidence>
<dbReference type="PROSITE" id="PS50850">
    <property type="entry name" value="MFS"/>
    <property type="match status" value="1"/>
</dbReference>
<feature type="transmembrane region" description="Helical" evidence="7">
    <location>
        <begin position="333"/>
        <end position="361"/>
    </location>
</feature>
<feature type="transmembrane region" description="Helical" evidence="7">
    <location>
        <begin position="160"/>
        <end position="180"/>
    </location>
</feature>
<organism evidence="9 10">
    <name type="scientific">Harryflintia acetispora</name>
    <dbReference type="NCBI Taxonomy" id="1849041"/>
    <lineage>
        <taxon>Bacteria</taxon>
        <taxon>Bacillati</taxon>
        <taxon>Bacillota</taxon>
        <taxon>Clostridia</taxon>
        <taxon>Eubacteriales</taxon>
        <taxon>Oscillospiraceae</taxon>
        <taxon>Harryflintia</taxon>
    </lineage>
</organism>
<dbReference type="InterPro" id="IPR011701">
    <property type="entry name" value="MFS"/>
</dbReference>
<evidence type="ECO:0000313" key="10">
    <source>
        <dbReference type="Proteomes" id="UP000294682"/>
    </source>
</evidence>
<name>A0A9X8Y8A8_9FIRM</name>